<evidence type="ECO:0000256" key="2">
    <source>
        <dbReference type="SAM" id="Phobius"/>
    </source>
</evidence>
<feature type="compositionally biased region" description="Low complexity" evidence="1">
    <location>
        <begin position="111"/>
        <end position="120"/>
    </location>
</feature>
<dbReference type="SUPFAM" id="SSF53955">
    <property type="entry name" value="Lysozyme-like"/>
    <property type="match status" value="1"/>
</dbReference>
<dbReference type="EMBL" id="JACBZY010000001">
    <property type="protein sequence ID" value="NYG99030.1"/>
    <property type="molecule type" value="Genomic_DNA"/>
</dbReference>
<dbReference type="Proteomes" id="UP000553888">
    <property type="component" value="Unassembled WGS sequence"/>
</dbReference>
<dbReference type="RefSeq" id="WP_343046644.1">
    <property type="nucleotide sequence ID" value="NZ_JACBZY010000001.1"/>
</dbReference>
<evidence type="ECO:0008006" key="5">
    <source>
        <dbReference type="Google" id="ProtNLM"/>
    </source>
</evidence>
<gene>
    <name evidence="3" type="ORF">BJ979_001656</name>
</gene>
<evidence type="ECO:0000313" key="4">
    <source>
        <dbReference type="Proteomes" id="UP000553888"/>
    </source>
</evidence>
<sequence>MSSSRSTSAPGALATRPRFDTSVAIPRHIRRRHSLPLFAGLATLAFVLVSIVDPYSGAYASATVAPGHDSRLQTYQAGTAAASSTQRDSYQVIKPQPVAPPPSAAKGGGAAPAAGTPDPGSAKAIGHDMVMARGWGEGEYDCLVSLWNKESHWNVYAHNKGSGAYGIPQALPGSKMAKFGADWETNPATQIAWGLEYITGRYGTPCGAWGKSQASGWY</sequence>
<evidence type="ECO:0000313" key="3">
    <source>
        <dbReference type="EMBL" id="NYG99030.1"/>
    </source>
</evidence>
<keyword evidence="2" id="KW-0472">Membrane</keyword>
<accession>A0A852YCH3</accession>
<proteinExistence type="predicted"/>
<keyword evidence="4" id="KW-1185">Reference proteome</keyword>
<dbReference type="AlphaFoldDB" id="A0A852YCH3"/>
<organism evidence="3 4">
    <name type="scientific">Schumannella luteola</name>
    <dbReference type="NCBI Taxonomy" id="472059"/>
    <lineage>
        <taxon>Bacteria</taxon>
        <taxon>Bacillati</taxon>
        <taxon>Actinomycetota</taxon>
        <taxon>Actinomycetes</taxon>
        <taxon>Micrococcales</taxon>
        <taxon>Microbacteriaceae</taxon>
        <taxon>Schumannella</taxon>
    </lineage>
</organism>
<keyword evidence="2" id="KW-0812">Transmembrane</keyword>
<reference evidence="3 4" key="1">
    <citation type="submission" date="2020-07" db="EMBL/GenBank/DDBJ databases">
        <title>Sequencing the genomes of 1000 actinobacteria strains.</title>
        <authorList>
            <person name="Klenk H.-P."/>
        </authorList>
    </citation>
    <scope>NUCLEOTIDE SEQUENCE [LARGE SCALE GENOMIC DNA]</scope>
    <source>
        <strain evidence="3 4">DSM 23141</strain>
    </source>
</reference>
<protein>
    <recommendedName>
        <fullName evidence="5">Lytic transglycosylase domain-containing protein</fullName>
    </recommendedName>
</protein>
<dbReference type="InterPro" id="IPR023346">
    <property type="entry name" value="Lysozyme-like_dom_sf"/>
</dbReference>
<evidence type="ECO:0000256" key="1">
    <source>
        <dbReference type="SAM" id="MobiDB-lite"/>
    </source>
</evidence>
<comment type="caution">
    <text evidence="3">The sequence shown here is derived from an EMBL/GenBank/DDBJ whole genome shotgun (WGS) entry which is preliminary data.</text>
</comment>
<keyword evidence="2" id="KW-1133">Transmembrane helix</keyword>
<feature type="transmembrane region" description="Helical" evidence="2">
    <location>
        <begin position="35"/>
        <end position="52"/>
    </location>
</feature>
<feature type="region of interest" description="Disordered" evidence="1">
    <location>
        <begin position="85"/>
        <end position="122"/>
    </location>
</feature>
<name>A0A852YCH3_9MICO</name>